<keyword evidence="2" id="KW-1133">Transmembrane helix</keyword>
<feature type="compositionally biased region" description="Polar residues" evidence="1">
    <location>
        <begin position="599"/>
        <end position="614"/>
    </location>
</feature>
<keyword evidence="2" id="KW-0812">Transmembrane</keyword>
<feature type="compositionally biased region" description="Polar residues" evidence="1">
    <location>
        <begin position="344"/>
        <end position="353"/>
    </location>
</feature>
<evidence type="ECO:0000313" key="4">
    <source>
        <dbReference type="Proteomes" id="UP000735302"/>
    </source>
</evidence>
<feature type="region of interest" description="Disordered" evidence="1">
    <location>
        <begin position="599"/>
        <end position="626"/>
    </location>
</feature>
<keyword evidence="2" id="KW-0472">Membrane</keyword>
<organism evidence="3 4">
    <name type="scientific">Plakobranchus ocellatus</name>
    <dbReference type="NCBI Taxonomy" id="259542"/>
    <lineage>
        <taxon>Eukaryota</taxon>
        <taxon>Metazoa</taxon>
        <taxon>Spiralia</taxon>
        <taxon>Lophotrochozoa</taxon>
        <taxon>Mollusca</taxon>
        <taxon>Gastropoda</taxon>
        <taxon>Heterobranchia</taxon>
        <taxon>Euthyneura</taxon>
        <taxon>Panpulmonata</taxon>
        <taxon>Sacoglossa</taxon>
        <taxon>Placobranchoidea</taxon>
        <taxon>Plakobranchidae</taxon>
        <taxon>Plakobranchus</taxon>
    </lineage>
</organism>
<keyword evidence="4" id="KW-1185">Reference proteome</keyword>
<dbReference type="EMBL" id="BLXT01001819">
    <property type="protein sequence ID" value="GFN88000.1"/>
    <property type="molecule type" value="Genomic_DNA"/>
</dbReference>
<comment type="caution">
    <text evidence="3">The sequence shown here is derived from an EMBL/GenBank/DDBJ whole genome shotgun (WGS) entry which is preliminary data.</text>
</comment>
<accession>A0AAV3Z095</accession>
<proteinExistence type="predicted"/>
<reference evidence="3 4" key="1">
    <citation type="journal article" date="2021" name="Elife">
        <title>Chloroplast acquisition without the gene transfer in kleptoplastic sea slugs, Plakobranchus ocellatus.</title>
        <authorList>
            <person name="Maeda T."/>
            <person name="Takahashi S."/>
            <person name="Yoshida T."/>
            <person name="Shimamura S."/>
            <person name="Takaki Y."/>
            <person name="Nagai Y."/>
            <person name="Toyoda A."/>
            <person name="Suzuki Y."/>
            <person name="Arimoto A."/>
            <person name="Ishii H."/>
            <person name="Satoh N."/>
            <person name="Nishiyama T."/>
            <person name="Hasebe M."/>
            <person name="Maruyama T."/>
            <person name="Minagawa J."/>
            <person name="Obokata J."/>
            <person name="Shigenobu S."/>
        </authorList>
    </citation>
    <scope>NUCLEOTIDE SEQUENCE [LARGE SCALE GENOMIC DNA]</scope>
</reference>
<evidence type="ECO:0000256" key="2">
    <source>
        <dbReference type="SAM" id="Phobius"/>
    </source>
</evidence>
<gene>
    <name evidence="3" type="ORF">PoB_001450600</name>
</gene>
<feature type="transmembrane region" description="Helical" evidence="2">
    <location>
        <begin position="14"/>
        <end position="38"/>
    </location>
</feature>
<feature type="region of interest" description="Disordered" evidence="1">
    <location>
        <begin position="133"/>
        <end position="161"/>
    </location>
</feature>
<name>A0AAV3Z095_9GAST</name>
<evidence type="ECO:0000256" key="1">
    <source>
        <dbReference type="SAM" id="MobiDB-lite"/>
    </source>
</evidence>
<evidence type="ECO:0000313" key="3">
    <source>
        <dbReference type="EMBL" id="GFN88000.1"/>
    </source>
</evidence>
<feature type="region of interest" description="Disordered" evidence="1">
    <location>
        <begin position="324"/>
        <end position="365"/>
    </location>
</feature>
<protein>
    <submittedName>
        <fullName evidence="3">Uncharacterized protein</fullName>
    </submittedName>
</protein>
<dbReference type="Proteomes" id="UP000735302">
    <property type="component" value="Unassembled WGS sequence"/>
</dbReference>
<sequence length="626" mass="67951">MEPGAAHSVTGDQIAVATVLGAVFLLAITLNLALALLVRRMGRHEKLVPAARRGYSQLNCSGFPDAGRDSAGGDQPCREGYSVRWIRQAAPLASSALDTVGRETIASTDKPNPVARVMSSHLTDAIIPAPQSTATEGAILVPPWKTTENDVDDKNTSRDGPLVHADSVKQQSWWPPSDTLAVTDGTAHADPYHGETFSHLPSDTLAVTAETARADLYHGNTFSHQSDICARHGRHEAPTIRDHHGIGLCDTQQESFIRTSYSFDPVPQSQGNIQCQYDGGAEIASRVEENVQILHEDRALGAGGFKRRYRTHRESRVMWNSQWKEARDSDDSLSNTSPDDDCQTYASDSTSTEGEAEPHSMTPAVDTRTTGIFLDSSEPLQTIQEEGSINSTLMGLDLIIPSHNRGVNFTQDTPHNESPIDIANAETTSRLPFLDLSITDDVKSSLVEEQAQAGTGTDTEINPLTTGSSSNFPCRHADLLHTQAALPSHDILGYNDTRQDVSKQFQGATPGYGQFSQFLLPSSRFVLSDEDLRKYHDETSSSPTIDELVRQDFSRRFALGSFVRVRGVKGNSSMVFPILQADDSASACGGDSLSSFTWSEGQSDIHGATQQQQEGQREDTGGDICL</sequence>
<dbReference type="AlphaFoldDB" id="A0AAV3Z095"/>